<keyword evidence="2" id="KW-0732">Signal</keyword>
<dbReference type="Pfam" id="PF00089">
    <property type="entry name" value="Trypsin"/>
    <property type="match status" value="1"/>
</dbReference>
<keyword evidence="6" id="KW-0720">Serine protease</keyword>
<dbReference type="Proteomes" id="UP000016665">
    <property type="component" value="Chromosome 5"/>
</dbReference>
<dbReference type="InterPro" id="IPR001314">
    <property type="entry name" value="Peptidase_S1A"/>
</dbReference>
<dbReference type="InterPro" id="IPR043504">
    <property type="entry name" value="Peptidase_S1_PA_chymotrypsin"/>
</dbReference>
<dbReference type="SUPFAM" id="SSF50494">
    <property type="entry name" value="Trypsin-like serine proteases"/>
    <property type="match status" value="1"/>
</dbReference>
<dbReference type="Gene3D" id="2.40.10.10">
    <property type="entry name" value="Trypsin-like serine proteases"/>
    <property type="match status" value="3"/>
</dbReference>
<evidence type="ECO:0000256" key="1">
    <source>
        <dbReference type="ARBA" id="ARBA00022670"/>
    </source>
</evidence>
<reference evidence="8" key="3">
    <citation type="submission" date="2025-09" db="UniProtKB">
        <authorList>
            <consortium name="Ensembl"/>
        </authorList>
    </citation>
    <scope>IDENTIFICATION</scope>
</reference>
<keyword evidence="4" id="KW-1015">Disulfide bond</keyword>
<dbReference type="FunFam" id="2.40.10.10:FF:000068">
    <property type="entry name" value="transmembrane protease serine 2"/>
    <property type="match status" value="1"/>
</dbReference>
<dbReference type="PANTHER" id="PTHR24253">
    <property type="entry name" value="TRANSMEMBRANE PROTEASE SERINE"/>
    <property type="match status" value="1"/>
</dbReference>
<proteinExistence type="predicted"/>
<name>A0A803VJV2_FICAL</name>
<evidence type="ECO:0000256" key="2">
    <source>
        <dbReference type="ARBA" id="ARBA00022729"/>
    </source>
</evidence>
<dbReference type="InterPro" id="IPR009003">
    <property type="entry name" value="Peptidase_S1_PA"/>
</dbReference>
<dbReference type="SMART" id="SM00020">
    <property type="entry name" value="Tryp_SPc"/>
    <property type="match status" value="1"/>
</dbReference>
<evidence type="ECO:0000256" key="6">
    <source>
        <dbReference type="RuleBase" id="RU363034"/>
    </source>
</evidence>
<evidence type="ECO:0000313" key="8">
    <source>
        <dbReference type="Ensembl" id="ENSFALP00000023008.1"/>
    </source>
</evidence>
<evidence type="ECO:0000259" key="7">
    <source>
        <dbReference type="PROSITE" id="PS50240"/>
    </source>
</evidence>
<evidence type="ECO:0000313" key="9">
    <source>
        <dbReference type="Proteomes" id="UP000016665"/>
    </source>
</evidence>
<dbReference type="InterPro" id="IPR001254">
    <property type="entry name" value="Trypsin_dom"/>
</dbReference>
<dbReference type="GO" id="GO:0006508">
    <property type="term" value="P:proteolysis"/>
    <property type="evidence" value="ECO:0007669"/>
    <property type="project" value="UniProtKB-KW"/>
</dbReference>
<dbReference type="PANTHER" id="PTHR24253:SF159">
    <property type="entry name" value="SERINE PROTEASE 42"/>
    <property type="match status" value="1"/>
</dbReference>
<dbReference type="PROSITE" id="PS00134">
    <property type="entry name" value="TRYPSIN_HIS"/>
    <property type="match status" value="1"/>
</dbReference>
<keyword evidence="5" id="KW-0325">Glycoprotein</keyword>
<keyword evidence="9" id="KW-1185">Reference proteome</keyword>
<organism evidence="8 9">
    <name type="scientific">Ficedula albicollis</name>
    <name type="common">Collared flycatcher</name>
    <name type="synonym">Muscicapa albicollis</name>
    <dbReference type="NCBI Taxonomy" id="59894"/>
    <lineage>
        <taxon>Eukaryota</taxon>
        <taxon>Metazoa</taxon>
        <taxon>Chordata</taxon>
        <taxon>Craniata</taxon>
        <taxon>Vertebrata</taxon>
        <taxon>Euteleostomi</taxon>
        <taxon>Archelosauria</taxon>
        <taxon>Archosauria</taxon>
        <taxon>Dinosauria</taxon>
        <taxon>Saurischia</taxon>
        <taxon>Theropoda</taxon>
        <taxon>Coelurosauria</taxon>
        <taxon>Aves</taxon>
        <taxon>Neognathae</taxon>
        <taxon>Neoaves</taxon>
        <taxon>Telluraves</taxon>
        <taxon>Australaves</taxon>
        <taxon>Passeriformes</taxon>
        <taxon>Muscicapidae</taxon>
        <taxon>Ficedula</taxon>
    </lineage>
</organism>
<evidence type="ECO:0000256" key="4">
    <source>
        <dbReference type="ARBA" id="ARBA00023157"/>
    </source>
</evidence>
<dbReference type="PRINTS" id="PR00722">
    <property type="entry name" value="CHYMOTRYPSIN"/>
</dbReference>
<reference evidence="8" key="2">
    <citation type="submission" date="2025-08" db="UniProtKB">
        <authorList>
            <consortium name="Ensembl"/>
        </authorList>
    </citation>
    <scope>IDENTIFICATION</scope>
</reference>
<dbReference type="InterPro" id="IPR018114">
    <property type="entry name" value="TRYPSIN_HIS"/>
</dbReference>
<dbReference type="GO" id="GO:0004252">
    <property type="term" value="F:serine-type endopeptidase activity"/>
    <property type="evidence" value="ECO:0007669"/>
    <property type="project" value="InterPro"/>
</dbReference>
<dbReference type="CDD" id="cd00190">
    <property type="entry name" value="Tryp_SPc"/>
    <property type="match status" value="1"/>
</dbReference>
<dbReference type="PROSITE" id="PS50240">
    <property type="entry name" value="TRYPSIN_DOM"/>
    <property type="match status" value="1"/>
</dbReference>
<dbReference type="Ensembl" id="ENSFALT00000028076.1">
    <property type="protein sequence ID" value="ENSFALP00000023008.1"/>
    <property type="gene ID" value="ENSFALG00000026634.1"/>
</dbReference>
<accession>A0A803VJV2</accession>
<dbReference type="InterPro" id="IPR033116">
    <property type="entry name" value="TRYPSIN_SER"/>
</dbReference>
<keyword evidence="3 6" id="KW-0378">Hydrolase</keyword>
<dbReference type="AlphaFoldDB" id="A0A803VJV2"/>
<dbReference type="PROSITE" id="PS00135">
    <property type="entry name" value="TRYPSIN_SER"/>
    <property type="match status" value="1"/>
</dbReference>
<sequence>MTSILELPFSPLVLYGKWDEYLLILDLRLKLLKVIVAFILVKITGGEEAVPYSWPWQASVQIAAEHICGGAVLAREWVVTAAHCLHSRQVPCVLLSNEIQINLAKSPVKQHFIHPSFNKTTLDCDVALLQLAEPLEFSPSVLPVCLPAEQEVLQPSRTEKGKKLQQLEVPILAPDICQSYYINLPSKVTQGMICAGFPLEEGKDSCTGDSGGPLVCPSEDNLGWGLGCGRKNYPGVYTNVGFFVDWIKKNINSSGMYQKTPKQLINPFAIVR</sequence>
<evidence type="ECO:0000256" key="5">
    <source>
        <dbReference type="ARBA" id="ARBA00023180"/>
    </source>
</evidence>
<evidence type="ECO:0000256" key="3">
    <source>
        <dbReference type="ARBA" id="ARBA00022801"/>
    </source>
</evidence>
<protein>
    <recommendedName>
        <fullName evidence="7">Peptidase S1 domain-containing protein</fullName>
    </recommendedName>
</protein>
<dbReference type="GeneTree" id="ENSGT00940000155138"/>
<feature type="domain" description="Peptidase S1" evidence="7">
    <location>
        <begin position="43"/>
        <end position="252"/>
    </location>
</feature>
<reference evidence="8 9" key="1">
    <citation type="journal article" date="2012" name="Nature">
        <title>The genomic landscape of species divergence in Ficedula flycatchers.</title>
        <authorList>
            <person name="Ellegren H."/>
            <person name="Smeds L."/>
            <person name="Burri R."/>
            <person name="Olason P.I."/>
            <person name="Backstrom N."/>
            <person name="Kawakami T."/>
            <person name="Kunstner A."/>
            <person name="Makinen H."/>
            <person name="Nadachowska-Brzyska K."/>
            <person name="Qvarnstrom A."/>
            <person name="Uebbing S."/>
            <person name="Wolf J.B."/>
        </authorList>
    </citation>
    <scope>NUCLEOTIDE SEQUENCE [LARGE SCALE GENOMIC DNA]</scope>
</reference>
<keyword evidence="1 6" id="KW-0645">Protease</keyword>